<keyword evidence="1" id="KW-1133">Transmembrane helix</keyword>
<feature type="transmembrane region" description="Helical" evidence="1">
    <location>
        <begin position="93"/>
        <end position="113"/>
    </location>
</feature>
<keyword evidence="1" id="KW-0812">Transmembrane</keyword>
<evidence type="ECO:0000313" key="2">
    <source>
        <dbReference type="EMBL" id="RIX27711.1"/>
    </source>
</evidence>
<feature type="transmembrane region" description="Helical" evidence="1">
    <location>
        <begin position="148"/>
        <end position="168"/>
    </location>
</feature>
<keyword evidence="3" id="KW-1185">Reference proteome</keyword>
<dbReference type="AlphaFoldDB" id="A0A3A1TVZ5"/>
<accession>A0A3A1TVZ5</accession>
<dbReference type="EMBL" id="QXTG01000002">
    <property type="protein sequence ID" value="RIX27711.1"/>
    <property type="molecule type" value="Genomic_DNA"/>
</dbReference>
<evidence type="ECO:0008006" key="4">
    <source>
        <dbReference type="Google" id="ProtNLM"/>
    </source>
</evidence>
<gene>
    <name evidence="2" type="ORF">D1781_09165</name>
</gene>
<feature type="transmembrane region" description="Helical" evidence="1">
    <location>
        <begin position="197"/>
        <end position="215"/>
    </location>
</feature>
<feature type="transmembrane region" description="Helical" evidence="1">
    <location>
        <begin position="21"/>
        <end position="42"/>
    </location>
</feature>
<reference evidence="3" key="1">
    <citation type="submission" date="2018-09" db="EMBL/GenBank/DDBJ databases">
        <authorList>
            <person name="Kim I."/>
        </authorList>
    </citation>
    <scope>NUCLEOTIDE SEQUENCE [LARGE SCALE GENOMIC DNA]</scope>
    <source>
        <strain evidence="3">DD4a</strain>
    </source>
</reference>
<dbReference type="Proteomes" id="UP000265742">
    <property type="component" value="Unassembled WGS sequence"/>
</dbReference>
<dbReference type="OrthoDB" id="3404770at2"/>
<dbReference type="RefSeq" id="WP_119482020.1">
    <property type="nucleotide sequence ID" value="NZ_QXTG01000002.1"/>
</dbReference>
<evidence type="ECO:0000313" key="3">
    <source>
        <dbReference type="Proteomes" id="UP000265742"/>
    </source>
</evidence>
<comment type="caution">
    <text evidence="2">The sequence shown here is derived from an EMBL/GenBank/DDBJ whole genome shotgun (WGS) entry which is preliminary data.</text>
</comment>
<protein>
    <recommendedName>
        <fullName evidence="4">DUF4386 family protein</fullName>
    </recommendedName>
</protein>
<organism evidence="2 3">
    <name type="scientific">Amnibacterium setariae</name>
    <dbReference type="NCBI Taxonomy" id="2306585"/>
    <lineage>
        <taxon>Bacteria</taxon>
        <taxon>Bacillati</taxon>
        <taxon>Actinomycetota</taxon>
        <taxon>Actinomycetes</taxon>
        <taxon>Micrococcales</taxon>
        <taxon>Microbacteriaceae</taxon>
        <taxon>Amnibacterium</taxon>
    </lineage>
</organism>
<feature type="transmembrane region" description="Helical" evidence="1">
    <location>
        <begin position="62"/>
        <end position="86"/>
    </location>
</feature>
<evidence type="ECO:0000256" key="1">
    <source>
        <dbReference type="SAM" id="Phobius"/>
    </source>
</evidence>
<name>A0A3A1TVZ5_9MICO</name>
<proteinExistence type="predicted"/>
<sequence length="220" mass="22757">MTDLTVLPAPPATARPPARRAVAVLFVVLLISLVGRLAFAAWEGPFDGALSVEDVTRPGWWPLHLYLAGPAYALSFLATALMLVLLTRASWPGILAGLLVAGGGLVFALAITAEALPFVSATDHGGEEQRRAAVAALNEQPDLLGSTILGASAVIAIGSVLGLVAVWIARTTPGWFPPTALVVAVLSQLAPSIAPAVVGYVLQLVVLAAIGWFGWTRSGR</sequence>
<keyword evidence="1" id="KW-0472">Membrane</keyword>
<feature type="transmembrane region" description="Helical" evidence="1">
    <location>
        <begin position="175"/>
        <end position="191"/>
    </location>
</feature>